<evidence type="ECO:0000256" key="8">
    <source>
        <dbReference type="ARBA" id="ARBA00023012"/>
    </source>
</evidence>
<dbReference type="GO" id="GO:0016020">
    <property type="term" value="C:membrane"/>
    <property type="evidence" value="ECO:0007669"/>
    <property type="project" value="InterPro"/>
</dbReference>
<keyword evidence="6 12" id="KW-0418">Kinase</keyword>
<dbReference type="SUPFAM" id="SSF55874">
    <property type="entry name" value="ATPase domain of HSP90 chaperone/DNA topoisomerase II/histidine kinase"/>
    <property type="match status" value="1"/>
</dbReference>
<protein>
    <recommendedName>
        <fullName evidence="2">histidine kinase</fullName>
        <ecNumber evidence="2">2.7.13.3</ecNumber>
    </recommendedName>
</protein>
<evidence type="ECO:0000256" key="1">
    <source>
        <dbReference type="ARBA" id="ARBA00000085"/>
    </source>
</evidence>
<keyword evidence="9" id="KW-0472">Membrane</keyword>
<keyword evidence="8" id="KW-0902">Two-component regulatory system</keyword>
<evidence type="ECO:0000313" key="12">
    <source>
        <dbReference type="EMBL" id="GHE03077.1"/>
    </source>
</evidence>
<keyword evidence="9" id="KW-0812">Transmembrane</keyword>
<feature type="transmembrane region" description="Helical" evidence="9">
    <location>
        <begin position="105"/>
        <end position="124"/>
    </location>
</feature>
<dbReference type="Pfam" id="PF02518">
    <property type="entry name" value="HATPase_c"/>
    <property type="match status" value="1"/>
</dbReference>
<dbReference type="InterPro" id="IPR011712">
    <property type="entry name" value="Sig_transdc_His_kin_sub3_dim/P"/>
</dbReference>
<dbReference type="GO" id="GO:0046983">
    <property type="term" value="F:protein dimerization activity"/>
    <property type="evidence" value="ECO:0007669"/>
    <property type="project" value="InterPro"/>
</dbReference>
<comment type="caution">
    <text evidence="12">The sequence shown here is derived from an EMBL/GenBank/DDBJ whole genome shotgun (WGS) entry which is preliminary data.</text>
</comment>
<dbReference type="InterPro" id="IPR003594">
    <property type="entry name" value="HATPase_dom"/>
</dbReference>
<feature type="domain" description="Histidine kinase/HSP90-like ATPase" evidence="10">
    <location>
        <begin position="317"/>
        <end position="403"/>
    </location>
</feature>
<evidence type="ECO:0000259" key="10">
    <source>
        <dbReference type="Pfam" id="PF02518"/>
    </source>
</evidence>
<feature type="transmembrane region" description="Helical" evidence="9">
    <location>
        <begin position="162"/>
        <end position="182"/>
    </location>
</feature>
<keyword evidence="13" id="KW-1185">Reference proteome</keyword>
<keyword evidence="4" id="KW-0808">Transferase</keyword>
<evidence type="ECO:0000256" key="7">
    <source>
        <dbReference type="ARBA" id="ARBA00022840"/>
    </source>
</evidence>
<evidence type="ECO:0000256" key="6">
    <source>
        <dbReference type="ARBA" id="ARBA00022777"/>
    </source>
</evidence>
<feature type="domain" description="Signal transduction histidine kinase subgroup 3 dimerisation and phosphoacceptor" evidence="11">
    <location>
        <begin position="208"/>
        <end position="273"/>
    </location>
</feature>
<keyword evidence="3" id="KW-0597">Phosphoprotein</keyword>
<accession>A0A919D3H6</accession>
<evidence type="ECO:0000256" key="2">
    <source>
        <dbReference type="ARBA" id="ARBA00012438"/>
    </source>
</evidence>
<feature type="transmembrane region" description="Helical" evidence="9">
    <location>
        <begin position="38"/>
        <end position="55"/>
    </location>
</feature>
<proteinExistence type="predicted"/>
<keyword evidence="9" id="KW-1133">Transmembrane helix</keyword>
<comment type="catalytic activity">
    <reaction evidence="1">
        <text>ATP + protein L-histidine = ADP + protein N-phospho-L-histidine.</text>
        <dbReference type="EC" id="2.7.13.3"/>
    </reaction>
</comment>
<dbReference type="InterPro" id="IPR050482">
    <property type="entry name" value="Sensor_HK_TwoCompSys"/>
</dbReference>
<dbReference type="InterPro" id="IPR036890">
    <property type="entry name" value="HATPase_C_sf"/>
</dbReference>
<dbReference type="PANTHER" id="PTHR24421:SF10">
    <property type="entry name" value="NITRATE_NITRITE SENSOR PROTEIN NARQ"/>
    <property type="match status" value="1"/>
</dbReference>
<dbReference type="GO" id="GO:0005524">
    <property type="term" value="F:ATP binding"/>
    <property type="evidence" value="ECO:0007669"/>
    <property type="project" value="UniProtKB-KW"/>
</dbReference>
<evidence type="ECO:0000256" key="9">
    <source>
        <dbReference type="SAM" id="Phobius"/>
    </source>
</evidence>
<dbReference type="PANTHER" id="PTHR24421">
    <property type="entry name" value="NITRATE/NITRITE SENSOR PROTEIN NARX-RELATED"/>
    <property type="match status" value="1"/>
</dbReference>
<keyword evidence="7" id="KW-0067">ATP-binding</keyword>
<keyword evidence="5" id="KW-0547">Nucleotide-binding</keyword>
<gene>
    <name evidence="12" type="ORF">GCM10010339_28930</name>
</gene>
<dbReference type="Pfam" id="PF07730">
    <property type="entry name" value="HisKA_3"/>
    <property type="match status" value="1"/>
</dbReference>
<dbReference type="EC" id="2.7.13.3" evidence="2"/>
<evidence type="ECO:0000256" key="4">
    <source>
        <dbReference type="ARBA" id="ARBA00022679"/>
    </source>
</evidence>
<evidence type="ECO:0000256" key="5">
    <source>
        <dbReference type="ARBA" id="ARBA00022741"/>
    </source>
</evidence>
<organism evidence="12 13">
    <name type="scientific">Streptomyces alanosinicus</name>
    <dbReference type="NCBI Taxonomy" id="68171"/>
    <lineage>
        <taxon>Bacteria</taxon>
        <taxon>Bacillati</taxon>
        <taxon>Actinomycetota</taxon>
        <taxon>Actinomycetes</taxon>
        <taxon>Kitasatosporales</taxon>
        <taxon>Streptomycetaceae</taxon>
        <taxon>Streptomyces</taxon>
    </lineage>
</organism>
<dbReference type="Gene3D" id="1.20.5.1930">
    <property type="match status" value="1"/>
</dbReference>
<dbReference type="AlphaFoldDB" id="A0A919D3H6"/>
<evidence type="ECO:0000259" key="11">
    <source>
        <dbReference type="Pfam" id="PF07730"/>
    </source>
</evidence>
<evidence type="ECO:0000313" key="13">
    <source>
        <dbReference type="Proteomes" id="UP000655443"/>
    </source>
</evidence>
<dbReference type="Gene3D" id="3.30.565.10">
    <property type="entry name" value="Histidine kinase-like ATPase, C-terminal domain"/>
    <property type="match status" value="1"/>
</dbReference>
<feature type="transmembrane region" description="Helical" evidence="9">
    <location>
        <begin position="131"/>
        <end position="150"/>
    </location>
</feature>
<dbReference type="EMBL" id="BMVG01000005">
    <property type="protein sequence ID" value="GHE03077.1"/>
    <property type="molecule type" value="Genomic_DNA"/>
</dbReference>
<reference evidence="12" key="1">
    <citation type="journal article" date="2014" name="Int. J. Syst. Evol. Microbiol.">
        <title>Complete genome sequence of Corynebacterium casei LMG S-19264T (=DSM 44701T), isolated from a smear-ripened cheese.</title>
        <authorList>
            <consortium name="US DOE Joint Genome Institute (JGI-PGF)"/>
            <person name="Walter F."/>
            <person name="Albersmeier A."/>
            <person name="Kalinowski J."/>
            <person name="Ruckert C."/>
        </authorList>
    </citation>
    <scope>NUCLEOTIDE SEQUENCE</scope>
    <source>
        <strain evidence="12">JCM 4714</strain>
    </source>
</reference>
<evidence type="ECO:0000256" key="3">
    <source>
        <dbReference type="ARBA" id="ARBA00022553"/>
    </source>
</evidence>
<dbReference type="GO" id="GO:0000155">
    <property type="term" value="F:phosphorelay sensor kinase activity"/>
    <property type="evidence" value="ECO:0007669"/>
    <property type="project" value="InterPro"/>
</dbReference>
<dbReference type="Proteomes" id="UP000655443">
    <property type="component" value="Unassembled WGS sequence"/>
</dbReference>
<dbReference type="CDD" id="cd16917">
    <property type="entry name" value="HATPase_UhpB-NarQ-NarX-like"/>
    <property type="match status" value="1"/>
</dbReference>
<sequence length="409" mass="44046">MEEQRAPAHRWRYGPWWHGAPDGDGDGAEPGRARRRPWRSTVLVTAFVLVGSNFAAHSQHLRVPLDVTARVLLLLASVLLLWRHRYPVAVAFGTATVTLGYLAAGYPYGPVLLTVAVGCFSAVVAGHRRAAWAAVGLLWAGHALIALWLYRWLPPSGDRRASLTQETVIATWVLAIVALSELGRVRREQWARERADRTQAARRRADEERLRIARELHDVLAHSISVINVQAGMGLALLDSDPEQARAALTTIKAASKEALGEVRQVLDTLRTTGAAPRAPAPGLDRLPELVEQAAAAGLTVRIEGEPPHLPPGADLAAFRIVQEALTNVVRHSGSRQACVRFVHDGDTLRLRIDDDGPATGADAGGSGNGLAGMRERAAALGGTIEAGPRPEGGFRVLAVLPSHTREDQ</sequence>
<reference evidence="12" key="2">
    <citation type="submission" date="2020-09" db="EMBL/GenBank/DDBJ databases">
        <authorList>
            <person name="Sun Q."/>
            <person name="Ohkuma M."/>
        </authorList>
    </citation>
    <scope>NUCLEOTIDE SEQUENCE</scope>
    <source>
        <strain evidence="12">JCM 4714</strain>
    </source>
</reference>
<dbReference type="RefSeq" id="WP_189952245.1">
    <property type="nucleotide sequence ID" value="NZ_BMVG01000005.1"/>
</dbReference>
<name>A0A919D3H6_9ACTN</name>